<dbReference type="PANTHER" id="PTHR43179">
    <property type="entry name" value="RHAMNOSYLTRANSFERASE WBBL"/>
    <property type="match status" value="1"/>
</dbReference>
<keyword evidence="4" id="KW-0808">Transferase</keyword>
<keyword evidence="3" id="KW-0328">Glycosyltransferase</keyword>
<feature type="region of interest" description="Disordered" evidence="5">
    <location>
        <begin position="268"/>
        <end position="287"/>
    </location>
</feature>
<gene>
    <name evidence="7" type="ORF">GCM10009811_17930</name>
</gene>
<evidence type="ECO:0000256" key="5">
    <source>
        <dbReference type="SAM" id="MobiDB-lite"/>
    </source>
</evidence>
<sequence length="287" mass="31204">MAEVVITLVHGRHEHLLRQWRMLRTVAPEVSYVVIAMGDNAIAGLLRLDPHAHVVEIPVTPDGLPLAAARNLGVRTARQLGGEPELLVILDVDCLPGPGLITRYAEAGRRAPDDLLCGPVTYLPQGLLPETPEALAAATAPHPARPAPEAGDLERDGVHDLFWSLSFALTPATWDRIGGFCEEFTGYGGEDTDFAWRAKAAGVGLAWVGGADAYHQWHPVSTPPIEHLDDIVRNAQIVHRRWGRWPMRGWLDAFEASGLITWRMDASGTPRPTRVTSGPDDAPSVHP</sequence>
<accession>A0ABP4XYY9</accession>
<reference evidence="8" key="1">
    <citation type="journal article" date="2019" name="Int. J. Syst. Evol. Microbiol.">
        <title>The Global Catalogue of Microorganisms (GCM) 10K type strain sequencing project: providing services to taxonomists for standard genome sequencing and annotation.</title>
        <authorList>
            <consortium name="The Broad Institute Genomics Platform"/>
            <consortium name="The Broad Institute Genome Sequencing Center for Infectious Disease"/>
            <person name="Wu L."/>
            <person name="Ma J."/>
        </authorList>
    </citation>
    <scope>NUCLEOTIDE SEQUENCE [LARGE SCALE GENOMIC DNA]</scope>
    <source>
        <strain evidence="8">JCM 15592</strain>
    </source>
</reference>
<dbReference type="SUPFAM" id="SSF53448">
    <property type="entry name" value="Nucleotide-diphospho-sugar transferases"/>
    <property type="match status" value="1"/>
</dbReference>
<dbReference type="InterPro" id="IPR027791">
    <property type="entry name" value="Galactosyl_T_C"/>
</dbReference>
<dbReference type="PANTHER" id="PTHR43179:SF12">
    <property type="entry name" value="GALACTOFURANOSYLTRANSFERASE GLFT2"/>
    <property type="match status" value="1"/>
</dbReference>
<evidence type="ECO:0000256" key="3">
    <source>
        <dbReference type="ARBA" id="ARBA00022676"/>
    </source>
</evidence>
<evidence type="ECO:0000256" key="4">
    <source>
        <dbReference type="ARBA" id="ARBA00022679"/>
    </source>
</evidence>
<organism evidence="7 8">
    <name type="scientific">Nostocoides veronense</name>
    <dbReference type="NCBI Taxonomy" id="330836"/>
    <lineage>
        <taxon>Bacteria</taxon>
        <taxon>Bacillati</taxon>
        <taxon>Actinomycetota</taxon>
        <taxon>Actinomycetes</taxon>
        <taxon>Micrococcales</taxon>
        <taxon>Intrasporangiaceae</taxon>
        <taxon>Nostocoides</taxon>
    </lineage>
</organism>
<evidence type="ECO:0000256" key="1">
    <source>
        <dbReference type="ARBA" id="ARBA00004776"/>
    </source>
</evidence>
<dbReference type="InterPro" id="IPR029044">
    <property type="entry name" value="Nucleotide-diphossugar_trans"/>
</dbReference>
<dbReference type="Proteomes" id="UP001499938">
    <property type="component" value="Unassembled WGS sequence"/>
</dbReference>
<name>A0ABP4XYY9_9MICO</name>
<dbReference type="EMBL" id="BAAAPO010000026">
    <property type="protein sequence ID" value="GAA1793623.1"/>
    <property type="molecule type" value="Genomic_DNA"/>
</dbReference>
<comment type="pathway">
    <text evidence="1">Cell wall biogenesis; cell wall polysaccharide biosynthesis.</text>
</comment>
<keyword evidence="8" id="KW-1185">Reference proteome</keyword>
<comment type="caution">
    <text evidence="7">The sequence shown here is derived from an EMBL/GenBank/DDBJ whole genome shotgun (WGS) entry which is preliminary data.</text>
</comment>
<evidence type="ECO:0000313" key="7">
    <source>
        <dbReference type="EMBL" id="GAA1793623.1"/>
    </source>
</evidence>
<proteinExistence type="inferred from homology"/>
<dbReference type="Pfam" id="PF02709">
    <property type="entry name" value="Glyco_transf_7C"/>
    <property type="match status" value="1"/>
</dbReference>
<protein>
    <submittedName>
        <fullName evidence="7">Glycosyltransferase</fullName>
    </submittedName>
</protein>
<feature type="domain" description="Galactosyltransferase C-terminal" evidence="6">
    <location>
        <begin position="166"/>
        <end position="208"/>
    </location>
</feature>
<evidence type="ECO:0000313" key="8">
    <source>
        <dbReference type="Proteomes" id="UP001499938"/>
    </source>
</evidence>
<dbReference type="RefSeq" id="WP_344083798.1">
    <property type="nucleotide sequence ID" value="NZ_BAAAPO010000026.1"/>
</dbReference>
<evidence type="ECO:0000259" key="6">
    <source>
        <dbReference type="Pfam" id="PF02709"/>
    </source>
</evidence>
<evidence type="ECO:0000256" key="2">
    <source>
        <dbReference type="ARBA" id="ARBA00006739"/>
    </source>
</evidence>
<comment type="similarity">
    <text evidence="2">Belongs to the glycosyltransferase 2 family.</text>
</comment>
<dbReference type="Gene3D" id="3.90.550.10">
    <property type="entry name" value="Spore Coat Polysaccharide Biosynthesis Protein SpsA, Chain A"/>
    <property type="match status" value="1"/>
</dbReference>